<evidence type="ECO:0008006" key="5">
    <source>
        <dbReference type="Google" id="ProtNLM"/>
    </source>
</evidence>
<name>G0W8E2_NAUDC</name>
<dbReference type="PANTHER" id="PTHR24320">
    <property type="entry name" value="RETINOL DEHYDROGENASE"/>
    <property type="match status" value="1"/>
</dbReference>
<dbReference type="Proteomes" id="UP000000689">
    <property type="component" value="Chromosome 3"/>
</dbReference>
<dbReference type="InterPro" id="IPR002347">
    <property type="entry name" value="SDR_fam"/>
</dbReference>
<dbReference type="PRINTS" id="PR00081">
    <property type="entry name" value="GDHRDH"/>
</dbReference>
<dbReference type="AlphaFoldDB" id="G0W8E2"/>
<dbReference type="STRING" id="1071378.G0W8E2"/>
<evidence type="ECO:0000256" key="1">
    <source>
        <dbReference type="ARBA" id="ARBA00006484"/>
    </source>
</evidence>
<accession>G0W8E2</accession>
<keyword evidence="2" id="KW-0560">Oxidoreductase</keyword>
<proteinExistence type="inferred from homology"/>
<dbReference type="Pfam" id="PF00106">
    <property type="entry name" value="adh_short"/>
    <property type="match status" value="1"/>
</dbReference>
<dbReference type="PANTHER" id="PTHR24320:SF152">
    <property type="entry name" value="SHORT-CHAIN DEHYDROGENASE_REDUCTASE FAMILY PROTEIN"/>
    <property type="match status" value="1"/>
</dbReference>
<keyword evidence="4" id="KW-1185">Reference proteome</keyword>
<dbReference type="SUPFAM" id="SSF51735">
    <property type="entry name" value="NAD(P)-binding Rossmann-fold domains"/>
    <property type="match status" value="1"/>
</dbReference>
<dbReference type="RefSeq" id="XP_003669296.1">
    <property type="nucleotide sequence ID" value="XM_003669248.1"/>
</dbReference>
<gene>
    <name evidence="3" type="primary">NDAI0C03930</name>
    <name evidence="3" type="ordered locus">NDAI_0C03930</name>
</gene>
<reference evidence="3 4" key="1">
    <citation type="journal article" date="2011" name="Proc. Natl. Acad. Sci. U.S.A.">
        <title>Evolutionary erosion of yeast sex chromosomes by mating-type switching accidents.</title>
        <authorList>
            <person name="Gordon J.L."/>
            <person name="Armisen D."/>
            <person name="Proux-Wera E."/>
            <person name="Oheigeartaigh S.S."/>
            <person name="Byrne K.P."/>
            <person name="Wolfe K.H."/>
        </authorList>
    </citation>
    <scope>NUCLEOTIDE SEQUENCE [LARGE SCALE GENOMIC DNA]</scope>
    <source>
        <strain evidence="4">ATCC 10597 / BCRC 20456 / CBS 421 / NBRC 0211 / NRRL Y-12639</strain>
    </source>
</reference>
<dbReference type="GO" id="GO:0005783">
    <property type="term" value="C:endoplasmic reticulum"/>
    <property type="evidence" value="ECO:0007669"/>
    <property type="project" value="EnsemblFungi"/>
</dbReference>
<evidence type="ECO:0000313" key="3">
    <source>
        <dbReference type="EMBL" id="CCD24053.1"/>
    </source>
</evidence>
<dbReference type="eggNOG" id="KOG1208">
    <property type="taxonomic scope" value="Eukaryota"/>
</dbReference>
<dbReference type="InterPro" id="IPR036291">
    <property type="entry name" value="NAD(P)-bd_dom_sf"/>
</dbReference>
<dbReference type="Gene3D" id="3.40.50.720">
    <property type="entry name" value="NAD(P)-binding Rossmann-like Domain"/>
    <property type="match status" value="1"/>
</dbReference>
<dbReference type="KEGG" id="ndi:NDAI_0C03930"/>
<dbReference type="GeneID" id="11496486"/>
<dbReference type="OrthoDB" id="2898509at2759"/>
<evidence type="ECO:0000256" key="2">
    <source>
        <dbReference type="ARBA" id="ARBA00023002"/>
    </source>
</evidence>
<dbReference type="EMBL" id="HE580269">
    <property type="protein sequence ID" value="CCD24053.1"/>
    <property type="molecule type" value="Genomic_DNA"/>
</dbReference>
<dbReference type="OMA" id="AHMNTVA"/>
<evidence type="ECO:0000313" key="4">
    <source>
        <dbReference type="Proteomes" id="UP000000689"/>
    </source>
</evidence>
<dbReference type="HOGENOM" id="CLU_082210_0_0_1"/>
<sequence>MFFGTKKDNSVKWEHKDISQLDLCKVNAVVFGGTSGIGRAISHQLADRGANVLVVGRHFKDEDMKKIKFLHADLSLITEADRIANEIPAKDITHMIFTTGIVAAPQREQTPEGIERDMAVSYLSRYMLIRELAGKMGKGLPHNASKPRIFIMGFPGSGQLGDPENLNSDKKKYNALSTHSNTVAANEALVLDSKDRYKNVEVFGLNPGIIKTEIRNNYLGKDSIFSKAVEWVVGWTCQTPEDYAKNICPLLVSPDLDNKSGTMFDNKGNAILQSAGLAPEVVHNFIHNSAVLVTKVLAMKPNETTSKLPV</sequence>
<comment type="similarity">
    <text evidence="1">Belongs to the short-chain dehydrogenases/reductases (SDR) family.</text>
</comment>
<dbReference type="GO" id="GO:0004029">
    <property type="term" value="F:aldehyde dehydrogenase (NAD+) activity"/>
    <property type="evidence" value="ECO:0007669"/>
    <property type="project" value="EnsemblFungi"/>
</dbReference>
<organism evidence="3 4">
    <name type="scientific">Naumovozyma dairenensis (strain ATCC 10597 / BCRC 20456 / CBS 421 / NBRC 0211 / NRRL Y-12639)</name>
    <name type="common">Saccharomyces dairenensis</name>
    <dbReference type="NCBI Taxonomy" id="1071378"/>
    <lineage>
        <taxon>Eukaryota</taxon>
        <taxon>Fungi</taxon>
        <taxon>Dikarya</taxon>
        <taxon>Ascomycota</taxon>
        <taxon>Saccharomycotina</taxon>
        <taxon>Saccharomycetes</taxon>
        <taxon>Saccharomycetales</taxon>
        <taxon>Saccharomycetaceae</taxon>
        <taxon>Naumovozyma</taxon>
    </lineage>
</organism>
<dbReference type="GO" id="GO:1901426">
    <property type="term" value="P:response to furfural"/>
    <property type="evidence" value="ECO:0007669"/>
    <property type="project" value="EnsemblFungi"/>
</dbReference>
<protein>
    <recommendedName>
        <fullName evidence="5">Oxidoreductase</fullName>
    </recommendedName>
</protein>